<name>A0A316YZN8_9BASI</name>
<organism evidence="3 4">
    <name type="scientific">Acaromyces ingoldii</name>
    <dbReference type="NCBI Taxonomy" id="215250"/>
    <lineage>
        <taxon>Eukaryota</taxon>
        <taxon>Fungi</taxon>
        <taxon>Dikarya</taxon>
        <taxon>Basidiomycota</taxon>
        <taxon>Ustilaginomycotina</taxon>
        <taxon>Exobasidiomycetes</taxon>
        <taxon>Exobasidiales</taxon>
        <taxon>Cryptobasidiaceae</taxon>
        <taxon>Acaromyces</taxon>
    </lineage>
</organism>
<dbReference type="AlphaFoldDB" id="A0A316YZN8"/>
<dbReference type="Proteomes" id="UP000245768">
    <property type="component" value="Unassembled WGS sequence"/>
</dbReference>
<dbReference type="InParanoid" id="A0A316YZN8"/>
<dbReference type="PANTHER" id="PTHR38792:SF3">
    <property type="entry name" value="BNR_ASP-BOX REPEAT DOMAIN PROTEIN (AFU_ORTHOLOGUE AFUA_7G06430)-RELATED"/>
    <property type="match status" value="1"/>
</dbReference>
<evidence type="ECO:0000256" key="2">
    <source>
        <dbReference type="SAM" id="SignalP"/>
    </source>
</evidence>
<dbReference type="OrthoDB" id="2130735at2759"/>
<feature type="compositionally biased region" description="Basic and acidic residues" evidence="1">
    <location>
        <begin position="373"/>
        <end position="384"/>
    </location>
</feature>
<gene>
    <name evidence="3" type="ORF">FA10DRAFT_298693</name>
</gene>
<reference evidence="3" key="1">
    <citation type="journal article" date="2018" name="Mol. Biol. Evol.">
        <title>Broad Genomic Sampling Reveals a Smut Pathogenic Ancestry of the Fungal Clade Ustilaginomycotina.</title>
        <authorList>
            <person name="Kijpornyongpan T."/>
            <person name="Mondo S.J."/>
            <person name="Barry K."/>
            <person name="Sandor L."/>
            <person name="Lee J."/>
            <person name="Lipzen A."/>
            <person name="Pangilinan J."/>
            <person name="LaButti K."/>
            <person name="Hainaut M."/>
            <person name="Henrissat B."/>
            <person name="Grigoriev I.V."/>
            <person name="Spatafora J.W."/>
            <person name="Aime M.C."/>
        </authorList>
    </citation>
    <scope>NUCLEOTIDE SEQUENCE [LARGE SCALE GENOMIC DNA]</scope>
    <source>
        <strain evidence="3">MCA 4198</strain>
    </source>
</reference>
<feature type="chain" id="PRO_5016233616" description="Oligoxyloglucan reducing end-specific cellobiohydrolase" evidence="2">
    <location>
        <begin position="24"/>
        <end position="390"/>
    </location>
</feature>
<proteinExistence type="predicted"/>
<feature type="signal peptide" evidence="2">
    <location>
        <begin position="1"/>
        <end position="23"/>
    </location>
</feature>
<sequence>MVLFRLPILLFVVASSLFHLVFCQTELIYAPDKSLYYTPGVAYPRGIRLANGILLSTWEDNTRSERKIPIYSSYDGGRSWSLLSHVRDQNNVGGLRFQPFLYQLKGRVGNLPAGTILLAVNASPNSQKKTSIDIYASKDGVSWEYLSTVAQSGAAIPQNGYETIWEPFTLEYDGELLCYFSDQRSPQHGQKLVVSRSPDAIHWSEAFDVVTYPHYKARPGMATVAYIPSSKNYILTYELYDPVFAKKFEVYYRLSEDPLNFLDKEGIRLSAHGVTPTSSPYVITRNSDIYVSCGSMSQLFVNKNEGDRKAWQMTSTNAPFSYSRSLVHVPGKILIFAAEGPQEASKWHVMTVTAVPIRGRSRLARRGSNPKLLEGEQPRPRDSESTPLFT</sequence>
<dbReference type="PANTHER" id="PTHR38792">
    <property type="entry name" value="BNR/ASP-BOX REPEAT DOMAIN PROTEIN (AFU_ORTHOLOGUE AFUA_7G06430)-RELATED"/>
    <property type="match status" value="1"/>
</dbReference>
<feature type="region of interest" description="Disordered" evidence="1">
    <location>
        <begin position="361"/>
        <end position="390"/>
    </location>
</feature>
<evidence type="ECO:0008006" key="5">
    <source>
        <dbReference type="Google" id="ProtNLM"/>
    </source>
</evidence>
<protein>
    <recommendedName>
        <fullName evidence="5">Oligoxyloglucan reducing end-specific cellobiohydrolase</fullName>
    </recommendedName>
</protein>
<evidence type="ECO:0000313" key="4">
    <source>
        <dbReference type="Proteomes" id="UP000245768"/>
    </source>
</evidence>
<dbReference type="GeneID" id="37046546"/>
<dbReference type="InterPro" id="IPR036278">
    <property type="entry name" value="Sialidase_sf"/>
</dbReference>
<dbReference type="STRING" id="215250.A0A316YZN8"/>
<dbReference type="Gene3D" id="2.120.10.10">
    <property type="match status" value="1"/>
</dbReference>
<keyword evidence="2" id="KW-0732">Signal</keyword>
<evidence type="ECO:0000313" key="3">
    <source>
        <dbReference type="EMBL" id="PWN93285.1"/>
    </source>
</evidence>
<dbReference type="SUPFAM" id="SSF50939">
    <property type="entry name" value="Sialidases"/>
    <property type="match status" value="1"/>
</dbReference>
<dbReference type="RefSeq" id="XP_025380483.1">
    <property type="nucleotide sequence ID" value="XM_025524630.1"/>
</dbReference>
<keyword evidence="4" id="KW-1185">Reference proteome</keyword>
<dbReference type="CDD" id="cd15482">
    <property type="entry name" value="Sialidase_non-viral"/>
    <property type="match status" value="1"/>
</dbReference>
<dbReference type="EMBL" id="KZ819634">
    <property type="protein sequence ID" value="PWN93285.1"/>
    <property type="molecule type" value="Genomic_DNA"/>
</dbReference>
<evidence type="ECO:0000256" key="1">
    <source>
        <dbReference type="SAM" id="MobiDB-lite"/>
    </source>
</evidence>
<accession>A0A316YZN8</accession>